<dbReference type="PROSITE" id="PS51257">
    <property type="entry name" value="PROKAR_LIPOPROTEIN"/>
    <property type="match status" value="1"/>
</dbReference>
<reference evidence="2 3" key="1">
    <citation type="submission" date="2023-07" db="EMBL/GenBank/DDBJ databases">
        <title>Protaetiibacter sp. nov WY-16 isolated from soil.</title>
        <authorList>
            <person name="Liu B."/>
            <person name="Wan Y."/>
        </authorList>
    </citation>
    <scope>NUCLEOTIDE SEQUENCE [LARGE SCALE GENOMIC DNA]</scope>
    <source>
        <strain evidence="2 3">WY-16</strain>
    </source>
</reference>
<dbReference type="EMBL" id="JAUQUB010000001">
    <property type="protein sequence ID" value="MDO7881178.1"/>
    <property type="molecule type" value="Genomic_DNA"/>
</dbReference>
<evidence type="ECO:0000259" key="1">
    <source>
        <dbReference type="SMART" id="SM00909"/>
    </source>
</evidence>
<evidence type="ECO:0000313" key="3">
    <source>
        <dbReference type="Proteomes" id="UP001241072"/>
    </source>
</evidence>
<name>A0ABT9BJH5_9MICO</name>
<sequence length="551" mass="56824">MRTRAIGLVAVVLALSGCVGIPTSGGVVTGGIIDDRLEPDFFVLPSGPRPGSTQEEILSDFMLALRGPQSQYAIARQFLADSIADDWNPDAEAIIRTGIPAMTPGAAENSIDYTVTSKAVVDADGRYQETPPASQTLSYSFVQEDGEWRISDAPDAIVLSQSSFNVVFTEQALYFFDPSYQYLVPDVRWFPARATVTSRIVRELLEGPASWLQQGVVLSSFPIATSVVSSEVVSGTATVELSSEALTASPADRERMQQQLAASLDVSSVIMTVGGLEIVAPETGTPAVRNPGVESAVLVGTDEGFGFDTGEGPTGLGALGAQVAAAGATAATLSNDQQTVAFLSPAGVSVARAGADQPLVVDARSGLIAPSLDPFRFVWSVQGSSAGSLKVFEVDGTEHPIATGLPVDARIVAADVSRDGTRLLVYLATSAGPQLGVAGIVRQQGTNIPTELGELLPLPAPSSTPVDATWVSDRVVATVSHGAEASPITTVEIGGPSSPLSQVSDATTIAGGNNGTDGLRVLAPDGSIWQARGSGGWVASGLTASFLASKQ</sequence>
<dbReference type="SUPFAM" id="SSF82171">
    <property type="entry name" value="DPP6 N-terminal domain-like"/>
    <property type="match status" value="1"/>
</dbReference>
<protein>
    <submittedName>
        <fullName evidence="2">LpqB family beta-propeller domain-containing protein</fullName>
    </submittedName>
</protein>
<accession>A0ABT9BJH5</accession>
<dbReference type="Proteomes" id="UP001241072">
    <property type="component" value="Unassembled WGS sequence"/>
</dbReference>
<comment type="caution">
    <text evidence="2">The sequence shown here is derived from an EMBL/GenBank/DDBJ whole genome shotgun (WGS) entry which is preliminary data.</text>
</comment>
<organism evidence="2 3">
    <name type="scientific">Antiquaquibacter soli</name>
    <dbReference type="NCBI Taxonomy" id="3064523"/>
    <lineage>
        <taxon>Bacteria</taxon>
        <taxon>Bacillati</taxon>
        <taxon>Actinomycetota</taxon>
        <taxon>Actinomycetes</taxon>
        <taxon>Micrococcales</taxon>
        <taxon>Microbacteriaceae</taxon>
        <taxon>Antiquaquibacter</taxon>
    </lineage>
</organism>
<dbReference type="SMART" id="SM00909">
    <property type="entry name" value="Germane"/>
    <property type="match status" value="1"/>
</dbReference>
<evidence type="ECO:0000313" key="2">
    <source>
        <dbReference type="EMBL" id="MDO7881178.1"/>
    </source>
</evidence>
<proteinExistence type="predicted"/>
<dbReference type="RefSeq" id="WP_305001593.1">
    <property type="nucleotide sequence ID" value="NZ_JAUQUB010000001.1"/>
</dbReference>
<feature type="domain" description="GerMN" evidence="1">
    <location>
        <begin position="197"/>
        <end position="282"/>
    </location>
</feature>
<gene>
    <name evidence="2" type="ORF">Q5716_02945</name>
</gene>
<keyword evidence="3" id="KW-1185">Reference proteome</keyword>
<dbReference type="InterPro" id="IPR059026">
    <property type="entry name" value="LpqB_N"/>
</dbReference>
<dbReference type="InterPro" id="IPR019606">
    <property type="entry name" value="GerMN"/>
</dbReference>
<dbReference type="Pfam" id="PF25976">
    <property type="entry name" value="LpqB_N"/>
    <property type="match status" value="1"/>
</dbReference>
<dbReference type="Pfam" id="PF10646">
    <property type="entry name" value="Germane"/>
    <property type="match status" value="1"/>
</dbReference>